<reference evidence="2 3" key="1">
    <citation type="journal article" date="2019" name="Emerg. Microbes Infect.">
        <title>Comprehensive subspecies identification of 175 nontuberculous mycobacteria species based on 7547 genomic profiles.</title>
        <authorList>
            <person name="Matsumoto Y."/>
            <person name="Kinjo T."/>
            <person name="Motooka D."/>
            <person name="Nabeya D."/>
            <person name="Jung N."/>
            <person name="Uechi K."/>
            <person name="Horii T."/>
            <person name="Iida T."/>
            <person name="Fujita J."/>
            <person name="Nakamura S."/>
        </authorList>
    </citation>
    <scope>NUCLEOTIDE SEQUENCE [LARGE SCALE GENOMIC DNA]</scope>
    <source>
        <strain evidence="2 3">JCM 12272</strain>
    </source>
</reference>
<evidence type="ECO:0000313" key="2">
    <source>
        <dbReference type="EMBL" id="BBX28507.1"/>
    </source>
</evidence>
<evidence type="ECO:0000259" key="1">
    <source>
        <dbReference type="SMART" id="SM00849"/>
    </source>
</evidence>
<dbReference type="RefSeq" id="WP_163666200.1">
    <property type="nucleotide sequence ID" value="NZ_AP022565.1"/>
</dbReference>
<dbReference type="InterPro" id="IPR036866">
    <property type="entry name" value="RibonucZ/Hydroxyglut_hydro"/>
</dbReference>
<dbReference type="SMART" id="SM00849">
    <property type="entry name" value="Lactamase_B"/>
    <property type="match status" value="1"/>
</dbReference>
<dbReference type="AlphaFoldDB" id="A0A6N4UXU7"/>
<dbReference type="KEGG" id="malv:MALV_36320"/>
<organism evidence="2 3">
    <name type="scientific">Mycolicibacterium alvei</name>
    <dbReference type="NCBI Taxonomy" id="67081"/>
    <lineage>
        <taxon>Bacteria</taxon>
        <taxon>Bacillati</taxon>
        <taxon>Actinomycetota</taxon>
        <taxon>Actinomycetes</taxon>
        <taxon>Mycobacteriales</taxon>
        <taxon>Mycobacteriaceae</taxon>
        <taxon>Mycolicibacterium</taxon>
    </lineage>
</organism>
<dbReference type="InterPro" id="IPR050855">
    <property type="entry name" value="NDM-1-like"/>
</dbReference>
<keyword evidence="3" id="KW-1185">Reference proteome</keyword>
<protein>
    <recommendedName>
        <fullName evidence="1">Metallo-beta-lactamase domain-containing protein</fullName>
    </recommendedName>
</protein>
<gene>
    <name evidence="2" type="ORF">MALV_36320</name>
</gene>
<sequence>MGVKVERFADSPVTRVSRWCFNCYLIDGDDGNVVVVDAFMPKLVADLAPLLGDRRPVAVTATHGHPDHLSGAPAIADRYGAGIHLAAETVSYINGSATPRTPSVAKLARTWPVLFGQPFDTKAAAGFVAASATVGFGTTRGMLWPGPEPTLALNDGDRLPGASAWTVIAVPGHTDDGIAFWHTDSRTLLSGDAVITMYGRPRFAPDTIDAAASACTAAHLCSLHVEHVLPGHGLPSHGIKVLDAAR</sequence>
<dbReference type="Gene3D" id="3.60.15.10">
    <property type="entry name" value="Ribonuclease Z/Hydroxyacylglutathione hydrolase-like"/>
    <property type="match status" value="1"/>
</dbReference>
<dbReference type="EMBL" id="AP022565">
    <property type="protein sequence ID" value="BBX28507.1"/>
    <property type="molecule type" value="Genomic_DNA"/>
</dbReference>
<feature type="domain" description="Metallo-beta-lactamase" evidence="1">
    <location>
        <begin position="20"/>
        <end position="232"/>
    </location>
</feature>
<dbReference type="PANTHER" id="PTHR42951">
    <property type="entry name" value="METALLO-BETA-LACTAMASE DOMAIN-CONTAINING"/>
    <property type="match status" value="1"/>
</dbReference>
<dbReference type="Proteomes" id="UP000466906">
    <property type="component" value="Chromosome"/>
</dbReference>
<proteinExistence type="predicted"/>
<accession>A0A6N4UXU7</accession>
<dbReference type="SUPFAM" id="SSF56281">
    <property type="entry name" value="Metallo-hydrolase/oxidoreductase"/>
    <property type="match status" value="1"/>
</dbReference>
<name>A0A6N4UXU7_9MYCO</name>
<dbReference type="InterPro" id="IPR001279">
    <property type="entry name" value="Metallo-B-lactamas"/>
</dbReference>
<evidence type="ECO:0000313" key="3">
    <source>
        <dbReference type="Proteomes" id="UP000466906"/>
    </source>
</evidence>
<dbReference type="Pfam" id="PF00753">
    <property type="entry name" value="Lactamase_B"/>
    <property type="match status" value="1"/>
</dbReference>